<dbReference type="SMART" id="SM00849">
    <property type="entry name" value="Lactamase_B"/>
    <property type="match status" value="1"/>
</dbReference>
<dbReference type="PANTHER" id="PTHR46018:SF2">
    <property type="entry name" value="ZINC PHOSPHODIESTERASE ELAC PROTEIN 1"/>
    <property type="match status" value="1"/>
</dbReference>
<dbReference type="CDD" id="cd07719">
    <property type="entry name" value="arylsulfatase_AtsA-like_MBL-fold"/>
    <property type="match status" value="1"/>
</dbReference>
<protein>
    <submittedName>
        <fullName evidence="3">MBL fold metallo-hydrolase</fullName>
    </submittedName>
</protein>
<evidence type="ECO:0000313" key="4">
    <source>
        <dbReference type="Proteomes" id="UP000284605"/>
    </source>
</evidence>
<sequence length="331" mass="34825">MLMVAERVARANFAADRGAELPDGLHLVVCGAAGPMPDAVRSGPCMLVVAGKHSFMVDAGTNGARNLTRMGFRLGGLDAVLLTHFHSDHIDGLGETLMLRWATAAHQQPTPVYGPPGVERVVAGFNEAYALDATYRTAHHGATLVPPEGNGGTAMPFAAPQGDQGVVVYEQDGVKITAFHVDHSPIEPAVGYRFDYGGRSLVISGDTKANPNVEKFSKGVDLLAHEALARNLIMTMSDAAAAAGRANFAQIMKDILTYHTSPAEAAAIAQRAGVRYLLFVHIVPPLPTPLLHGLFLEGVSDAYNGPAAIARDGTMISLPKGSDAIDTDSLM</sequence>
<reference evidence="3 4" key="1">
    <citation type="submission" date="2018-09" db="EMBL/GenBank/DDBJ databases">
        <authorList>
            <person name="Zhu H."/>
        </authorList>
    </citation>
    <scope>NUCLEOTIDE SEQUENCE [LARGE SCALE GENOMIC DNA]</scope>
    <source>
        <strain evidence="3 4">K1W22B-8</strain>
    </source>
</reference>
<evidence type="ECO:0000313" key="3">
    <source>
        <dbReference type="EMBL" id="RJF89987.1"/>
    </source>
</evidence>
<evidence type="ECO:0000256" key="1">
    <source>
        <dbReference type="ARBA" id="ARBA00022801"/>
    </source>
</evidence>
<comment type="caution">
    <text evidence="3">The sequence shown here is derived from an EMBL/GenBank/DDBJ whole genome shotgun (WGS) entry which is preliminary data.</text>
</comment>
<dbReference type="InterPro" id="IPR036866">
    <property type="entry name" value="RibonucZ/Hydroxyglut_hydro"/>
</dbReference>
<accession>A0A418WIW9</accession>
<dbReference type="InterPro" id="IPR044094">
    <property type="entry name" value="AtsA-like_MBL-fold"/>
</dbReference>
<dbReference type="OrthoDB" id="9773738at2"/>
<dbReference type="EMBL" id="QYUK01000011">
    <property type="protein sequence ID" value="RJF89987.1"/>
    <property type="molecule type" value="Genomic_DNA"/>
</dbReference>
<dbReference type="AlphaFoldDB" id="A0A418WIW9"/>
<dbReference type="SUPFAM" id="SSF56281">
    <property type="entry name" value="Metallo-hydrolase/oxidoreductase"/>
    <property type="match status" value="1"/>
</dbReference>
<name>A0A418WIW9_9PROT</name>
<keyword evidence="1 3" id="KW-0378">Hydrolase</keyword>
<organism evidence="3 4">
    <name type="scientific">Oleomonas cavernae</name>
    <dbReference type="NCBI Taxonomy" id="2320859"/>
    <lineage>
        <taxon>Bacteria</taxon>
        <taxon>Pseudomonadati</taxon>
        <taxon>Pseudomonadota</taxon>
        <taxon>Alphaproteobacteria</taxon>
        <taxon>Acetobacterales</taxon>
        <taxon>Acetobacteraceae</taxon>
        <taxon>Oleomonas</taxon>
    </lineage>
</organism>
<dbReference type="InterPro" id="IPR001279">
    <property type="entry name" value="Metallo-B-lactamas"/>
</dbReference>
<dbReference type="Proteomes" id="UP000284605">
    <property type="component" value="Unassembled WGS sequence"/>
</dbReference>
<dbReference type="PANTHER" id="PTHR46018">
    <property type="entry name" value="ZINC PHOSPHODIESTERASE ELAC PROTEIN 1"/>
    <property type="match status" value="1"/>
</dbReference>
<gene>
    <name evidence="3" type="ORF">D3874_13555</name>
</gene>
<feature type="domain" description="Metallo-beta-lactamase" evidence="2">
    <location>
        <begin position="42"/>
        <end position="245"/>
    </location>
</feature>
<evidence type="ECO:0000259" key="2">
    <source>
        <dbReference type="SMART" id="SM00849"/>
    </source>
</evidence>
<dbReference type="GO" id="GO:0042781">
    <property type="term" value="F:3'-tRNA processing endoribonuclease activity"/>
    <property type="evidence" value="ECO:0007669"/>
    <property type="project" value="TreeGrafter"/>
</dbReference>
<proteinExistence type="predicted"/>
<dbReference type="Pfam" id="PF12706">
    <property type="entry name" value="Lactamase_B_2"/>
    <property type="match status" value="1"/>
</dbReference>
<keyword evidence="4" id="KW-1185">Reference proteome</keyword>
<dbReference type="Gene3D" id="3.60.15.10">
    <property type="entry name" value="Ribonuclease Z/Hydroxyacylglutathione hydrolase-like"/>
    <property type="match status" value="1"/>
</dbReference>